<dbReference type="GO" id="GO:0016740">
    <property type="term" value="F:transferase activity"/>
    <property type="evidence" value="ECO:0007669"/>
    <property type="project" value="TreeGrafter"/>
</dbReference>
<dbReference type="CDD" id="cd07713">
    <property type="entry name" value="DHPS-like_MBL-fold"/>
    <property type="match status" value="1"/>
</dbReference>
<feature type="domain" description="Metallo-beta-lactamase" evidence="1">
    <location>
        <begin position="23"/>
        <end position="89"/>
    </location>
</feature>
<dbReference type="Pfam" id="PF00753">
    <property type="entry name" value="Lactamase_B"/>
    <property type="match status" value="1"/>
</dbReference>
<dbReference type="AlphaFoldDB" id="A0A140NHQ3"/>
<protein>
    <submittedName>
        <fullName evidence="2">Metallo-beta-lactamase family protein</fullName>
    </submittedName>
</protein>
<dbReference type="KEGG" id="psi:S70_01420"/>
<dbReference type="HOGENOM" id="CLU_036012_0_0_6"/>
<dbReference type="InterPro" id="IPR036866">
    <property type="entry name" value="RibonucZ/Hydroxyglut_hydro"/>
</dbReference>
<evidence type="ECO:0000259" key="1">
    <source>
        <dbReference type="Pfam" id="PF00753"/>
    </source>
</evidence>
<reference evidence="2 3" key="1">
    <citation type="journal article" date="2012" name="J. Bacteriol.">
        <title>Complete Genome Sequence of Providencia stuartii Clinical Isolate MRSN 2154.</title>
        <authorList>
            <person name="Clifford R.J."/>
            <person name="Hang J."/>
            <person name="Riley M.C."/>
            <person name="Onmus-Leone F."/>
            <person name="Kuschner R.A."/>
            <person name="Lesho E.P."/>
            <person name="Waterman P.E."/>
        </authorList>
    </citation>
    <scope>NUCLEOTIDE SEQUENCE [LARGE SCALE GENOMIC DNA]</scope>
    <source>
        <strain evidence="2 3">MRSN 2154</strain>
    </source>
</reference>
<gene>
    <name evidence="2" type="ordered locus">S70_01420</name>
</gene>
<proteinExistence type="predicted"/>
<dbReference type="InterPro" id="IPR041712">
    <property type="entry name" value="DHPS-like_MBL-fold"/>
</dbReference>
<dbReference type="PANTHER" id="PTHR13754:SF18">
    <property type="entry name" value="7,8-DIHYDROPTERIN-6-METHYL-4-(BETA-D-RIBOFURANOSYL)-AMINOBENZENE-5'-PHOSPHATE SYNTHASE"/>
    <property type="match status" value="1"/>
</dbReference>
<reference evidence="3" key="2">
    <citation type="submission" date="2012-04" db="EMBL/GenBank/DDBJ databases">
        <title>Complete genome sequence of Providencia stuartii clinical isolate MRSN 2154.</title>
        <authorList>
            <person name="Clifford R.J."/>
            <person name="Hang J."/>
            <person name="Riley M.C."/>
            <person name="Onmus-Leone F."/>
            <person name="Kuschner R.A."/>
            <person name="Lesho E.P."/>
            <person name="Waterman P.E."/>
        </authorList>
    </citation>
    <scope>NUCLEOTIDE SEQUENCE [LARGE SCALE GENOMIC DNA]</scope>
    <source>
        <strain evidence="3">MRSN 2154</strain>
    </source>
</reference>
<evidence type="ECO:0000313" key="2">
    <source>
        <dbReference type="EMBL" id="AFH92180.1"/>
    </source>
</evidence>
<dbReference type="OrthoDB" id="9803916at2"/>
<dbReference type="GeneID" id="93518981"/>
<dbReference type="InterPro" id="IPR052926">
    <property type="entry name" value="Metallo-beta-lactamase_dom"/>
</dbReference>
<dbReference type="Gene3D" id="3.60.15.10">
    <property type="entry name" value="Ribonuclease Z/Hydroxyacylglutathione hydrolase-like"/>
    <property type="match status" value="1"/>
</dbReference>
<dbReference type="Proteomes" id="UP000005012">
    <property type="component" value="Chromosome"/>
</dbReference>
<dbReference type="EMBL" id="CP003488">
    <property type="protein sequence ID" value="AFH92180.1"/>
    <property type="molecule type" value="Genomic_DNA"/>
</dbReference>
<name>A0A140NHQ3_PROSM</name>
<organism evidence="2 3">
    <name type="scientific">Providencia stuartii (strain MRSN 2154)</name>
    <dbReference type="NCBI Taxonomy" id="1157951"/>
    <lineage>
        <taxon>Bacteria</taxon>
        <taxon>Pseudomonadati</taxon>
        <taxon>Pseudomonadota</taxon>
        <taxon>Gammaproteobacteria</taxon>
        <taxon>Enterobacterales</taxon>
        <taxon>Morganellaceae</taxon>
        <taxon>Providencia</taxon>
    </lineage>
</organism>
<dbReference type="SUPFAM" id="SSF56281">
    <property type="entry name" value="Metallo-hydrolase/oxidoreductase"/>
    <property type="match status" value="1"/>
</dbReference>
<dbReference type="RefSeq" id="WP_014656144.1">
    <property type="nucleotide sequence ID" value="NC_017731.1"/>
</dbReference>
<dbReference type="InterPro" id="IPR001279">
    <property type="entry name" value="Metallo-B-lactamas"/>
</dbReference>
<sequence length="280" mass="31318">MTIKISVLVDNNTLIDSYFCGEPGVCYHIEADGHKILFDTGYSDIFIDNAHTLGIDLATITDLALSHGHNDHTWGLNHLIQHYDRRNCYFPQKIRLIYHPDALLPKQFDTKVIGANIPKDVLKAYFDNYETDKPFYLSDNVIFLGQIPRNNTFEGKEPIGTTINADHQTIDDYVWDDSALAIKTTEGLIIVTGCSHSGICNIVEYAKQVTKIDKIVTVIGGFHLQEASDEVLNQTGHYFSQLNVDQIHPCHCTDLAAKIHLSKFAAIKEVGVGLVLTYPS</sequence>
<dbReference type="PATRIC" id="fig|1157951.4.peg.286"/>
<evidence type="ECO:0000313" key="3">
    <source>
        <dbReference type="Proteomes" id="UP000005012"/>
    </source>
</evidence>
<accession>A0A140NHQ3</accession>
<dbReference type="PANTHER" id="PTHR13754">
    <property type="entry name" value="METALLO-BETA-LACTAMASE SUPERFAMILY PROTEIN"/>
    <property type="match status" value="1"/>
</dbReference>